<dbReference type="Gene3D" id="3.50.50.60">
    <property type="entry name" value="FAD/NAD(P)-binding domain"/>
    <property type="match status" value="1"/>
</dbReference>
<reference evidence="2 3" key="1">
    <citation type="submission" date="2019-09" db="EMBL/GenBank/DDBJ databases">
        <title>Isolation and identification of active actinomycetes.</title>
        <authorList>
            <person name="Yu Z."/>
            <person name="Han C."/>
            <person name="Yu B."/>
        </authorList>
    </citation>
    <scope>NUCLEOTIDE SEQUENCE [LARGE SCALE GENOMIC DNA]</scope>
    <source>
        <strain evidence="2 3">NEAU-H2</strain>
    </source>
</reference>
<dbReference type="PANTHER" id="PTHR40254">
    <property type="entry name" value="BLR0577 PROTEIN"/>
    <property type="match status" value="1"/>
</dbReference>
<evidence type="ECO:0000313" key="3">
    <source>
        <dbReference type="Proteomes" id="UP000442990"/>
    </source>
</evidence>
<evidence type="ECO:0000313" key="2">
    <source>
        <dbReference type="EMBL" id="KAB1979411.1"/>
    </source>
</evidence>
<dbReference type="Proteomes" id="UP000442990">
    <property type="component" value="Unassembled WGS sequence"/>
</dbReference>
<dbReference type="InterPro" id="IPR052189">
    <property type="entry name" value="L-asp_N-monooxygenase_NS-form"/>
</dbReference>
<dbReference type="PANTHER" id="PTHR40254:SF1">
    <property type="entry name" value="BLR0577 PROTEIN"/>
    <property type="match status" value="1"/>
</dbReference>
<evidence type="ECO:0000259" key="1">
    <source>
        <dbReference type="Pfam" id="PF13454"/>
    </source>
</evidence>
<dbReference type="InterPro" id="IPR036188">
    <property type="entry name" value="FAD/NAD-bd_sf"/>
</dbReference>
<name>A0A7J5D5R9_9ACTN</name>
<dbReference type="SUPFAM" id="SSF51905">
    <property type="entry name" value="FAD/NAD(P)-binding domain"/>
    <property type="match status" value="2"/>
</dbReference>
<dbReference type="RefSeq" id="WP_151473609.1">
    <property type="nucleotide sequence ID" value="NZ_WBKG01000042.1"/>
</dbReference>
<organism evidence="2 3">
    <name type="scientific">Streptomyces triticiradicis</name>
    <dbReference type="NCBI Taxonomy" id="2651189"/>
    <lineage>
        <taxon>Bacteria</taxon>
        <taxon>Bacillati</taxon>
        <taxon>Actinomycetota</taxon>
        <taxon>Actinomycetes</taxon>
        <taxon>Kitasatosporales</taxon>
        <taxon>Streptomycetaceae</taxon>
        <taxon>Streptomyces</taxon>
    </lineage>
</organism>
<accession>A0A7J5D5R9</accession>
<protein>
    <recommendedName>
        <fullName evidence="1">FAD-dependent urate hydroxylase HpyO/Asp monooxygenase CreE-like FAD/NAD(P)-binding domain-containing protein</fullName>
    </recommendedName>
</protein>
<comment type="caution">
    <text evidence="2">The sequence shown here is derived from an EMBL/GenBank/DDBJ whole genome shotgun (WGS) entry which is preliminary data.</text>
</comment>
<dbReference type="InterPro" id="IPR038732">
    <property type="entry name" value="HpyO/CreE_NAD-binding"/>
</dbReference>
<feature type="domain" description="FAD-dependent urate hydroxylase HpyO/Asp monooxygenase CreE-like FAD/NAD(P)-binding" evidence="1">
    <location>
        <begin position="6"/>
        <end position="152"/>
    </location>
</feature>
<gene>
    <name evidence="2" type="ORF">F8144_35935</name>
</gene>
<dbReference type="AlphaFoldDB" id="A0A7J5D5R9"/>
<keyword evidence="3" id="KW-1185">Reference proteome</keyword>
<dbReference type="Pfam" id="PF13454">
    <property type="entry name" value="NAD_binding_9"/>
    <property type="match status" value="1"/>
</dbReference>
<dbReference type="EMBL" id="WBKG01000042">
    <property type="protein sequence ID" value="KAB1979411.1"/>
    <property type="molecule type" value="Genomic_DNA"/>
</dbReference>
<proteinExistence type="predicted"/>
<sequence length="491" mass="53282">MGKQVIIIGGGGTGVSLFSRLSRVPGISSISIVDPNPIGLGTAFGTTEPFLLCNTSVDVTSMDPDGESDLLRYLAARGWPVHRDDFVPRYLVGQYCRERFLEHRREAEQAGVRVRHHTSKARTVTPVGADGYAVELADGRRLTGTDVLLCQGLDRPVVPDVVREHLGNPALSASVYPVDELRRLPENSRVLVIGSKLAAVDAALILGRARHRVTMASRSGTLPAVRTRLRRSERPRLDASAWNGLSPDSPSLDRDVTRLLLAAVARTGNGTALRRQTSTAERLTERLAEELELARTGRAHWQDAIAEIIQAVNHVSANWRYAARAAVLNRYRSLVARYISAIPVRNAALLLEHLSAGTLSVVPRIPQSVTPAPDGGRGWQVKWAGAPDEHFDHIVCATGYHKPVLDRLPDGTLRLDPTAAKDAVAPYVAGDLRVCDPLTGEPERIWVLGGASHRRTAIVNYLNTAAQQSKAVADRFAAEEPEPTSLAGRPV</sequence>